<keyword evidence="1" id="KW-0472">Membrane</keyword>
<feature type="transmembrane region" description="Helical" evidence="1">
    <location>
        <begin position="13"/>
        <end position="32"/>
    </location>
</feature>
<gene>
    <name evidence="2" type="ORF">g.43212</name>
</gene>
<keyword evidence="1" id="KW-1133">Transmembrane helix</keyword>
<accession>A0A1B6D8J3</accession>
<proteinExistence type="predicted"/>
<reference evidence="2" key="1">
    <citation type="submission" date="2015-12" db="EMBL/GenBank/DDBJ databases">
        <title>De novo transcriptome assembly of four potential Pierce s Disease insect vectors from Arizona vineyards.</title>
        <authorList>
            <person name="Tassone E.E."/>
        </authorList>
    </citation>
    <scope>NUCLEOTIDE SEQUENCE</scope>
</reference>
<name>A0A1B6D8J3_9HEMI</name>
<dbReference type="EMBL" id="GEDC01015307">
    <property type="protein sequence ID" value="JAS21991.1"/>
    <property type="molecule type" value="Transcribed_RNA"/>
</dbReference>
<organism evidence="2">
    <name type="scientific">Clastoptera arizonana</name>
    <name type="common">Arizona spittle bug</name>
    <dbReference type="NCBI Taxonomy" id="38151"/>
    <lineage>
        <taxon>Eukaryota</taxon>
        <taxon>Metazoa</taxon>
        <taxon>Ecdysozoa</taxon>
        <taxon>Arthropoda</taxon>
        <taxon>Hexapoda</taxon>
        <taxon>Insecta</taxon>
        <taxon>Pterygota</taxon>
        <taxon>Neoptera</taxon>
        <taxon>Paraneoptera</taxon>
        <taxon>Hemiptera</taxon>
        <taxon>Auchenorrhyncha</taxon>
        <taxon>Cercopoidea</taxon>
        <taxon>Clastopteridae</taxon>
        <taxon>Clastoptera</taxon>
    </lineage>
</organism>
<evidence type="ECO:0000313" key="2">
    <source>
        <dbReference type="EMBL" id="JAS21991.1"/>
    </source>
</evidence>
<feature type="non-terminal residue" evidence="2">
    <location>
        <position position="1"/>
    </location>
</feature>
<protein>
    <submittedName>
        <fullName evidence="2">Uncharacterized protein</fullName>
    </submittedName>
</protein>
<keyword evidence="1" id="KW-0812">Transmembrane</keyword>
<evidence type="ECO:0000256" key="1">
    <source>
        <dbReference type="SAM" id="Phobius"/>
    </source>
</evidence>
<sequence>FYINTGLRVLECILVFIIMAKVLVIGLVLLALRPCLSSRIRNMLREADAFICQNLQTPWYGGAEKLLSEVEFFNKNLQFLCTRVEALNHPEKRLVVYGEKVTQNRPRFLEIRVNEGDLKGKYGWRDDQVEEMHRLMEETKVLRNRLYENCKRNCRYFFEQDEWVNQNVYPRM</sequence>
<dbReference type="AlphaFoldDB" id="A0A1B6D8J3"/>